<accession>A0A2S9JWU7</accession>
<gene>
    <name evidence="3" type="ORF">C5750_01340</name>
</gene>
<organism evidence="3 4">
    <name type="scientific">Phyllobacterium myrsinacearum</name>
    <dbReference type="NCBI Taxonomy" id="28101"/>
    <lineage>
        <taxon>Bacteria</taxon>
        <taxon>Pseudomonadati</taxon>
        <taxon>Pseudomonadota</taxon>
        <taxon>Alphaproteobacteria</taxon>
        <taxon>Hyphomicrobiales</taxon>
        <taxon>Phyllobacteriaceae</taxon>
        <taxon>Phyllobacterium</taxon>
    </lineage>
</organism>
<keyword evidence="1" id="KW-0732">Signal</keyword>
<sequence length="326" mass="35305">MSFALSSAVPLRRLTTVFILCTATALSACGMGDVRRPQANVGHSSSPAESGDYIAVAPAADMTPVTPPAPDNSLADNSLAGEENRIANNEADQPVAQAQNLAAAQPVMTEENHALASREQNYGYAGGGLRDPMARSESRYTMPAGEIACRTQLKQLGVVFQERAPINDGGVCRIDNPLTVSGFASGQIRLKPSATLNCQMTLAFARWVKGDLQPSTRLRYLSGVNTIHQASSYSCRTMSNRPGANMSEHSKGNALDIAKITLNNGTDIKVQKPGFFAFRQRGLLNNVRSDACDYFTTVLGPGYDIFHRDHFHFDLMQRRNGHRACR</sequence>
<dbReference type="RefSeq" id="WP_105732070.1">
    <property type="nucleotide sequence ID" value="NZ_PVBT01000001.1"/>
</dbReference>
<feature type="signal peptide" evidence="1">
    <location>
        <begin position="1"/>
        <end position="28"/>
    </location>
</feature>
<dbReference type="InterPro" id="IPR009683">
    <property type="entry name" value="Extensin-like_C"/>
</dbReference>
<feature type="chain" id="PRO_5015561757" evidence="1">
    <location>
        <begin position="29"/>
        <end position="326"/>
    </location>
</feature>
<evidence type="ECO:0000313" key="4">
    <source>
        <dbReference type="Proteomes" id="UP000238563"/>
    </source>
</evidence>
<comment type="caution">
    <text evidence="3">The sequence shown here is derived from an EMBL/GenBank/DDBJ whole genome shotgun (WGS) entry which is preliminary data.</text>
</comment>
<dbReference type="OrthoDB" id="9809788at2"/>
<dbReference type="Pfam" id="PF06904">
    <property type="entry name" value="Extensin-like_C"/>
    <property type="match status" value="1"/>
</dbReference>
<proteinExistence type="predicted"/>
<dbReference type="AlphaFoldDB" id="A0A2S9JWU7"/>
<keyword evidence="4" id="KW-1185">Reference proteome</keyword>
<evidence type="ECO:0000259" key="2">
    <source>
        <dbReference type="Pfam" id="PF06904"/>
    </source>
</evidence>
<name>A0A2S9JWU7_9HYPH</name>
<dbReference type="EMBL" id="PVBT01000001">
    <property type="protein sequence ID" value="PRD57829.1"/>
    <property type="molecule type" value="Genomic_DNA"/>
</dbReference>
<protein>
    <submittedName>
        <fullName evidence="3">Extensin</fullName>
    </submittedName>
</protein>
<dbReference type="Proteomes" id="UP000238563">
    <property type="component" value="Unassembled WGS sequence"/>
</dbReference>
<evidence type="ECO:0000313" key="3">
    <source>
        <dbReference type="EMBL" id="PRD57829.1"/>
    </source>
</evidence>
<feature type="domain" description="Extensin-like C-terminal" evidence="2">
    <location>
        <begin position="148"/>
        <end position="326"/>
    </location>
</feature>
<evidence type="ECO:0000256" key="1">
    <source>
        <dbReference type="SAM" id="SignalP"/>
    </source>
</evidence>
<reference evidence="3 4" key="1">
    <citation type="submission" date="2018-02" db="EMBL/GenBank/DDBJ databases">
        <title>The draft genome of Phyllobacterium myrsinacearum DSM5892.</title>
        <authorList>
            <person name="Li L."/>
            <person name="Liu L."/>
            <person name="Zhang X."/>
            <person name="Wang T."/>
        </authorList>
    </citation>
    <scope>NUCLEOTIDE SEQUENCE [LARGE SCALE GENOMIC DNA]</scope>
    <source>
        <strain evidence="3 4">DSM 5892</strain>
    </source>
</reference>